<dbReference type="AlphaFoldDB" id="A7VVL6"/>
<comment type="caution">
    <text evidence="2">The sequence shown here is derived from an EMBL/GenBank/DDBJ whole genome shotgun (WGS) entry which is preliminary data.</text>
</comment>
<protein>
    <submittedName>
        <fullName evidence="2">Uncharacterized protein</fullName>
    </submittedName>
</protein>
<dbReference type="Proteomes" id="UP000003490">
    <property type="component" value="Unassembled WGS sequence"/>
</dbReference>
<accession>A7VVL6</accession>
<reference evidence="2 3" key="2">
    <citation type="submission" date="2007-08" db="EMBL/GenBank/DDBJ databases">
        <authorList>
            <person name="Fulton L."/>
            <person name="Clifton S."/>
            <person name="Fulton B."/>
            <person name="Xu J."/>
            <person name="Minx P."/>
            <person name="Pepin K.H."/>
            <person name="Johnson M."/>
            <person name="Thiruvilangam P."/>
            <person name="Bhonagiri V."/>
            <person name="Nash W.E."/>
            <person name="Wang C."/>
            <person name="Mardis E.R."/>
            <person name="Wilson R.K."/>
        </authorList>
    </citation>
    <scope>NUCLEOTIDE SEQUENCE [LARGE SCALE GENOMIC DNA]</scope>
    <source>
        <strain evidence="2 3">DSM 753</strain>
    </source>
</reference>
<name>A7VVL6_9FIRM</name>
<dbReference type="EMBL" id="ABCB02000019">
    <property type="protein sequence ID" value="EDO61016.1"/>
    <property type="molecule type" value="Genomic_DNA"/>
</dbReference>
<feature type="region of interest" description="Disordered" evidence="1">
    <location>
        <begin position="30"/>
        <end position="49"/>
    </location>
</feature>
<reference evidence="2 3" key="1">
    <citation type="submission" date="2007-08" db="EMBL/GenBank/DDBJ databases">
        <title>Draft genome sequence of Clostridium leptum (DSM 753).</title>
        <authorList>
            <person name="Sudarsanam P."/>
            <person name="Ley R."/>
            <person name="Guruge J."/>
            <person name="Turnbaugh P.J."/>
            <person name="Mahowald M."/>
            <person name="Liep D."/>
            <person name="Gordon J."/>
        </authorList>
    </citation>
    <scope>NUCLEOTIDE SEQUENCE [LARGE SCALE GENOMIC DNA]</scope>
    <source>
        <strain evidence="2 3">DSM 753</strain>
    </source>
</reference>
<evidence type="ECO:0000313" key="2">
    <source>
        <dbReference type="EMBL" id="EDO61016.1"/>
    </source>
</evidence>
<dbReference type="HOGENOM" id="CLU_3134132_0_0_9"/>
<organism evidence="2 3">
    <name type="scientific">[Clostridium] leptum DSM 753</name>
    <dbReference type="NCBI Taxonomy" id="428125"/>
    <lineage>
        <taxon>Bacteria</taxon>
        <taxon>Bacillati</taxon>
        <taxon>Bacillota</taxon>
        <taxon>Clostridia</taxon>
        <taxon>Eubacteriales</taxon>
        <taxon>Oscillospiraceae</taxon>
        <taxon>Oscillospiraceae incertae sedis</taxon>
    </lineage>
</organism>
<gene>
    <name evidence="2" type="ORF">CLOLEP_02628</name>
</gene>
<proteinExistence type="predicted"/>
<evidence type="ECO:0000313" key="3">
    <source>
        <dbReference type="Proteomes" id="UP000003490"/>
    </source>
</evidence>
<sequence length="49" mass="5380">MLQASRNLFQKLPSRNFLKSPAAIINALKGGAPGRNQFEPPEKNQSLNS</sequence>
<evidence type="ECO:0000256" key="1">
    <source>
        <dbReference type="SAM" id="MobiDB-lite"/>
    </source>
</evidence>